<evidence type="ECO:0000313" key="3">
    <source>
        <dbReference type="RefSeq" id="XP_008467755.1"/>
    </source>
</evidence>
<gene>
    <name evidence="3" type="primary">LOC103505216</name>
</gene>
<evidence type="ECO:0000256" key="1">
    <source>
        <dbReference type="SAM" id="SignalP"/>
    </source>
</evidence>
<dbReference type="AlphaFoldDB" id="A0A1S3CU01"/>
<feature type="chain" id="PRO_5010386841" evidence="1">
    <location>
        <begin position="21"/>
        <end position="205"/>
    </location>
</feature>
<feature type="signal peptide" evidence="1">
    <location>
        <begin position="1"/>
        <end position="20"/>
    </location>
</feature>
<sequence length="205" mass="23901">MLRSWTIALLVLLLAGVAKAGYHFIRLALMAGMGLIGLWLLHKLAQDYNKIRNPQKAVKAAGRLLGLWKRSIPDDPLFDQFRDPDQPILDPFKFFDDKYNGRYDEDDISLNVHPNFDTVLYFDQNECARRLVCQLATRNKDLNQNESTILKLIKMKSNQKDSRSRAIFQEAADVGYKSKDPKKCKEVFKKCRFTDWQMQRVIRVF</sequence>
<evidence type="ECO:0000313" key="2">
    <source>
        <dbReference type="Proteomes" id="UP000079169"/>
    </source>
</evidence>
<dbReference type="OrthoDB" id="6340939at2759"/>
<keyword evidence="1" id="KW-0732">Signal</keyword>
<organism evidence="2 3">
    <name type="scientific">Diaphorina citri</name>
    <name type="common">Asian citrus psyllid</name>
    <dbReference type="NCBI Taxonomy" id="121845"/>
    <lineage>
        <taxon>Eukaryota</taxon>
        <taxon>Metazoa</taxon>
        <taxon>Ecdysozoa</taxon>
        <taxon>Arthropoda</taxon>
        <taxon>Hexapoda</taxon>
        <taxon>Insecta</taxon>
        <taxon>Pterygota</taxon>
        <taxon>Neoptera</taxon>
        <taxon>Paraneoptera</taxon>
        <taxon>Hemiptera</taxon>
        <taxon>Sternorrhyncha</taxon>
        <taxon>Psylloidea</taxon>
        <taxon>Psyllidae</taxon>
        <taxon>Diaphorininae</taxon>
        <taxon>Diaphorina</taxon>
    </lineage>
</organism>
<name>A0A1S3CU01_DIACI</name>
<keyword evidence="2" id="KW-1185">Reference proteome</keyword>
<protein>
    <submittedName>
        <fullName evidence="3">Uncharacterized protein LOC103505216</fullName>
    </submittedName>
</protein>
<dbReference type="Proteomes" id="UP000079169">
    <property type="component" value="Unplaced"/>
</dbReference>
<dbReference type="KEGG" id="dci:103505216"/>
<dbReference type="RefSeq" id="XP_008467755.1">
    <property type="nucleotide sequence ID" value="XM_008469533.2"/>
</dbReference>
<proteinExistence type="predicted"/>
<accession>A0A1S3CU01</accession>
<dbReference type="GeneID" id="103505216"/>
<reference evidence="3" key="1">
    <citation type="submission" date="2025-08" db="UniProtKB">
        <authorList>
            <consortium name="RefSeq"/>
        </authorList>
    </citation>
    <scope>IDENTIFICATION</scope>
</reference>
<dbReference type="OMA" id="CARSFIC"/>
<dbReference type="PaxDb" id="121845-A0A1S3CU01"/>